<dbReference type="Proteomes" id="UP000199019">
    <property type="component" value="Unassembled WGS sequence"/>
</dbReference>
<accession>A0A1H9UQD5</accession>
<dbReference type="STRING" id="587636.SAMN05216199_2050"/>
<evidence type="ECO:0000313" key="2">
    <source>
        <dbReference type="Proteomes" id="UP000199019"/>
    </source>
</evidence>
<dbReference type="AlphaFoldDB" id="A0A1H9UQD5"/>
<dbReference type="InterPro" id="IPR016888">
    <property type="entry name" value="UCP028498"/>
</dbReference>
<dbReference type="Gene3D" id="2.30.110.10">
    <property type="entry name" value="Electron Transport, Fmn-binding Protein, Chain A"/>
    <property type="match status" value="1"/>
</dbReference>
<proteinExistence type="predicted"/>
<dbReference type="Pfam" id="PF10012">
    <property type="entry name" value="DUF2255"/>
    <property type="match status" value="1"/>
</dbReference>
<reference evidence="2" key="1">
    <citation type="submission" date="2016-10" db="EMBL/GenBank/DDBJ databases">
        <authorList>
            <person name="Varghese N."/>
            <person name="Submissions S."/>
        </authorList>
    </citation>
    <scope>NUCLEOTIDE SEQUENCE [LARGE SCALE GENOMIC DNA]</scope>
    <source>
        <strain evidence="2">CGMCC 1.6963</strain>
    </source>
</reference>
<name>A0A1H9UQD5_9MICO</name>
<sequence length="124" mass="13640">MPDWSSDALGALRSTEEVQLATRRRDGTLRNPRVIWVVTSGQRVFIRSTNGRSTAWFRAATATSAGRLQARGAAYDVTFTEVDDEDDLALADAGYRAKYAHYPSIVAHLEEHGPRAATLEVHPA</sequence>
<dbReference type="EMBL" id="FOHB01000003">
    <property type="protein sequence ID" value="SES11558.1"/>
    <property type="molecule type" value="Genomic_DNA"/>
</dbReference>
<keyword evidence="2" id="KW-1185">Reference proteome</keyword>
<evidence type="ECO:0000313" key="1">
    <source>
        <dbReference type="EMBL" id="SES11558.1"/>
    </source>
</evidence>
<dbReference type="OrthoDB" id="162563at2"/>
<dbReference type="InterPro" id="IPR012349">
    <property type="entry name" value="Split_barrel_FMN-bd"/>
</dbReference>
<protein>
    <recommendedName>
        <fullName evidence="3">DUF2255 family protein</fullName>
    </recommendedName>
</protein>
<dbReference type="RefSeq" id="WP_091757792.1">
    <property type="nucleotide sequence ID" value="NZ_FOHB01000003.1"/>
</dbReference>
<evidence type="ECO:0008006" key="3">
    <source>
        <dbReference type="Google" id="ProtNLM"/>
    </source>
</evidence>
<gene>
    <name evidence="1" type="ORF">SAMN05216199_2050</name>
</gene>
<organism evidence="1 2">
    <name type="scientific">Pedococcus cremeus</name>
    <dbReference type="NCBI Taxonomy" id="587636"/>
    <lineage>
        <taxon>Bacteria</taxon>
        <taxon>Bacillati</taxon>
        <taxon>Actinomycetota</taxon>
        <taxon>Actinomycetes</taxon>
        <taxon>Micrococcales</taxon>
        <taxon>Intrasporangiaceae</taxon>
        <taxon>Pedococcus</taxon>
    </lineage>
</organism>